<name>A0ABV5YR35_9ACTN</name>
<feature type="non-terminal residue" evidence="1">
    <location>
        <position position="55"/>
    </location>
</feature>
<protein>
    <submittedName>
        <fullName evidence="1">Inositol-3-phosphate synthase</fullName>
    </submittedName>
</protein>
<dbReference type="Gene3D" id="3.40.50.720">
    <property type="entry name" value="NAD(P)-binding Rossmann-like Domain"/>
    <property type="match status" value="1"/>
</dbReference>
<gene>
    <name evidence="1" type="ORF">ACFFNX_30555</name>
</gene>
<proteinExistence type="predicted"/>
<sequence>MSVGVWLIGARGSVATTAVVGAAAVAAGLTPPTGCVTESPDFAEAPLPDLGDVVF</sequence>
<dbReference type="EMBL" id="JBHLZP010000285">
    <property type="protein sequence ID" value="MFB9836524.1"/>
    <property type="molecule type" value="Genomic_DNA"/>
</dbReference>
<dbReference type="SUPFAM" id="SSF51735">
    <property type="entry name" value="NAD(P)-binding Rossmann-fold domains"/>
    <property type="match status" value="1"/>
</dbReference>
<evidence type="ECO:0000313" key="1">
    <source>
        <dbReference type="EMBL" id="MFB9836524.1"/>
    </source>
</evidence>
<dbReference type="RefSeq" id="WP_378209337.1">
    <property type="nucleotide sequence ID" value="NZ_JBHLZP010000285.1"/>
</dbReference>
<organism evidence="1 2">
    <name type="scientific">Actinoallomurus acaciae</name>
    <dbReference type="NCBI Taxonomy" id="502577"/>
    <lineage>
        <taxon>Bacteria</taxon>
        <taxon>Bacillati</taxon>
        <taxon>Actinomycetota</taxon>
        <taxon>Actinomycetes</taxon>
        <taxon>Streptosporangiales</taxon>
        <taxon>Thermomonosporaceae</taxon>
        <taxon>Actinoallomurus</taxon>
    </lineage>
</organism>
<dbReference type="Proteomes" id="UP001589627">
    <property type="component" value="Unassembled WGS sequence"/>
</dbReference>
<reference evidence="1 2" key="1">
    <citation type="submission" date="2024-09" db="EMBL/GenBank/DDBJ databases">
        <authorList>
            <person name="Sun Q."/>
            <person name="Mori K."/>
        </authorList>
    </citation>
    <scope>NUCLEOTIDE SEQUENCE [LARGE SCALE GENOMIC DNA]</scope>
    <source>
        <strain evidence="1 2">TBRC 0563</strain>
    </source>
</reference>
<keyword evidence="2" id="KW-1185">Reference proteome</keyword>
<comment type="caution">
    <text evidence="1">The sequence shown here is derived from an EMBL/GenBank/DDBJ whole genome shotgun (WGS) entry which is preliminary data.</text>
</comment>
<dbReference type="Pfam" id="PF07994">
    <property type="entry name" value="NAD_binding_5"/>
    <property type="match status" value="1"/>
</dbReference>
<evidence type="ECO:0000313" key="2">
    <source>
        <dbReference type="Proteomes" id="UP001589627"/>
    </source>
</evidence>
<dbReference type="InterPro" id="IPR036291">
    <property type="entry name" value="NAD(P)-bd_dom_sf"/>
</dbReference>
<accession>A0ABV5YR35</accession>
<dbReference type="InterPro" id="IPR002587">
    <property type="entry name" value="Myo-inos-1-P_Synthase"/>
</dbReference>